<evidence type="ECO:0000256" key="1">
    <source>
        <dbReference type="SAM" id="MobiDB-lite"/>
    </source>
</evidence>
<keyword evidence="3" id="KW-1185">Reference proteome</keyword>
<comment type="caution">
    <text evidence="2">The sequence shown here is derived from an EMBL/GenBank/DDBJ whole genome shotgun (WGS) entry which is preliminary data.</text>
</comment>
<gene>
    <name evidence="2" type="ORF">Pth03_05950</name>
</gene>
<reference evidence="2" key="1">
    <citation type="submission" date="2021-01" db="EMBL/GenBank/DDBJ databases">
        <title>Whole genome shotgun sequence of Planotetraspora thailandica NBRC 104271.</title>
        <authorList>
            <person name="Komaki H."/>
            <person name="Tamura T."/>
        </authorList>
    </citation>
    <scope>NUCLEOTIDE SEQUENCE</scope>
    <source>
        <strain evidence="2">NBRC 104271</strain>
    </source>
</reference>
<dbReference type="Proteomes" id="UP000605992">
    <property type="component" value="Unassembled WGS sequence"/>
</dbReference>
<evidence type="ECO:0000313" key="3">
    <source>
        <dbReference type="Proteomes" id="UP000605992"/>
    </source>
</evidence>
<dbReference type="EMBL" id="BOOR01000005">
    <property type="protein sequence ID" value="GII52206.1"/>
    <property type="molecule type" value="Genomic_DNA"/>
</dbReference>
<feature type="region of interest" description="Disordered" evidence="1">
    <location>
        <begin position="89"/>
        <end position="111"/>
    </location>
</feature>
<accession>A0A8J3XU21</accession>
<name>A0A8J3XU21_9ACTN</name>
<proteinExistence type="predicted"/>
<dbReference type="AlphaFoldDB" id="A0A8J3XU21"/>
<protein>
    <submittedName>
        <fullName evidence="2">Uncharacterized protein</fullName>
    </submittedName>
</protein>
<sequence length="111" mass="11581">MPAAAVGKGAEHRLLVAPGEPVLYGHDGPAWSTACRVRPTYRVWPPCRVRPPCTLMAADPLRSTLSCGPLMPYRVAKHIAVVGVRAGPQSGVIESRPGVPPLGPSGAGPRT</sequence>
<evidence type="ECO:0000313" key="2">
    <source>
        <dbReference type="EMBL" id="GII52206.1"/>
    </source>
</evidence>
<organism evidence="2 3">
    <name type="scientific">Planotetraspora thailandica</name>
    <dbReference type="NCBI Taxonomy" id="487172"/>
    <lineage>
        <taxon>Bacteria</taxon>
        <taxon>Bacillati</taxon>
        <taxon>Actinomycetota</taxon>
        <taxon>Actinomycetes</taxon>
        <taxon>Streptosporangiales</taxon>
        <taxon>Streptosporangiaceae</taxon>
        <taxon>Planotetraspora</taxon>
    </lineage>
</organism>